<proteinExistence type="predicted"/>
<dbReference type="AlphaFoldDB" id="A0A1S1YYC3"/>
<keyword evidence="3" id="KW-1185">Reference proteome</keyword>
<organism evidence="2 3">
    <name type="scientific">Flammeovirga pacifica</name>
    <dbReference type="NCBI Taxonomy" id="915059"/>
    <lineage>
        <taxon>Bacteria</taxon>
        <taxon>Pseudomonadati</taxon>
        <taxon>Bacteroidota</taxon>
        <taxon>Cytophagia</taxon>
        <taxon>Cytophagales</taxon>
        <taxon>Flammeovirgaceae</taxon>
        <taxon>Flammeovirga</taxon>
    </lineage>
</organism>
<dbReference type="InterPro" id="IPR015943">
    <property type="entry name" value="WD40/YVTN_repeat-like_dom_sf"/>
</dbReference>
<dbReference type="Proteomes" id="UP000179797">
    <property type="component" value="Unassembled WGS sequence"/>
</dbReference>
<keyword evidence="1" id="KW-0732">Signal</keyword>
<dbReference type="OrthoDB" id="9811934at2"/>
<gene>
    <name evidence="2" type="ORF">NH26_06430</name>
</gene>
<evidence type="ECO:0000256" key="1">
    <source>
        <dbReference type="SAM" id="SignalP"/>
    </source>
</evidence>
<comment type="caution">
    <text evidence="2">The sequence shown here is derived from an EMBL/GenBank/DDBJ whole genome shotgun (WGS) entry which is preliminary data.</text>
</comment>
<accession>A0A1S1YYC3</accession>
<evidence type="ECO:0008006" key="4">
    <source>
        <dbReference type="Google" id="ProtNLM"/>
    </source>
</evidence>
<name>A0A1S1YYC3_FLAPC</name>
<protein>
    <recommendedName>
        <fullName evidence="4">Secretion protein</fullName>
    </recommendedName>
</protein>
<evidence type="ECO:0000313" key="2">
    <source>
        <dbReference type="EMBL" id="OHX66014.1"/>
    </source>
</evidence>
<reference evidence="2 3" key="1">
    <citation type="journal article" date="2012" name="Int. J. Syst. Evol. Microbiol.">
        <title>Flammeovirga pacifica sp. nov., isolated from deep-sea sediment.</title>
        <authorList>
            <person name="Xu H."/>
            <person name="Fu Y."/>
            <person name="Yang N."/>
            <person name="Ding Z."/>
            <person name="Lai Q."/>
            <person name="Zeng R."/>
        </authorList>
    </citation>
    <scope>NUCLEOTIDE SEQUENCE [LARGE SCALE GENOMIC DNA]</scope>
    <source>
        <strain evidence="3">DSM 24597 / LMG 26175 / WPAGA1</strain>
    </source>
</reference>
<dbReference type="STRING" id="915059.NH26_06430"/>
<dbReference type="PANTHER" id="PTHR42754:SF1">
    <property type="entry name" value="LIPOPROTEIN"/>
    <property type="match status" value="1"/>
</dbReference>
<dbReference type="SUPFAM" id="SSF50998">
    <property type="entry name" value="Quinoprotein alcohol dehydrogenase-like"/>
    <property type="match status" value="1"/>
</dbReference>
<feature type="signal peptide" evidence="1">
    <location>
        <begin position="1"/>
        <end position="20"/>
    </location>
</feature>
<sequence>MKHFFSILLLFVCVQFYAQAENIPAIALSTFNKVLGGGKYDQGKCIIKAHDSGYIIAGRSVGTSGNMDMSLWKIDESGNVKWNFKFGDTETEEVYQIIPTSDGGYITVGSSDSYGLSIDLKDTWVVKVNAQGKQVWMQTYGDENSIEEGTSIAETKDGGFIIGGGILKLDKEEPSEDAFLLKIDSKGTQTWRKFFGGAKNDRTVDIIANDDSYTVVGNTESLGRGKWDIWMFKTDLEGNKLWERTYGGGDTEKANQFVKTNDGGYAIVGYSYTFAEASLDAWIVRTDADGQQLWHKSFGGLSYDEAHGITKTKDGGYAIVGYTEVYVPDEYGDNTALDGFNTLLVKIDDKGQKQWEKSIGGIKEQRGNAVVEASNGDFIIVGSKQTSDQNNFGILLIRTNSQGSI</sequence>
<dbReference type="Gene3D" id="2.130.10.10">
    <property type="entry name" value="YVTN repeat-like/Quinoprotein amine dehydrogenase"/>
    <property type="match status" value="1"/>
</dbReference>
<dbReference type="RefSeq" id="WP_044218817.1">
    <property type="nucleotide sequence ID" value="NZ_JRYR02000001.1"/>
</dbReference>
<feature type="chain" id="PRO_5010316836" description="Secretion protein" evidence="1">
    <location>
        <begin position="21"/>
        <end position="405"/>
    </location>
</feature>
<dbReference type="PANTHER" id="PTHR42754">
    <property type="entry name" value="ENDOGLUCANASE"/>
    <property type="match status" value="1"/>
</dbReference>
<evidence type="ECO:0000313" key="3">
    <source>
        <dbReference type="Proteomes" id="UP000179797"/>
    </source>
</evidence>
<dbReference type="EMBL" id="JRYR02000001">
    <property type="protein sequence ID" value="OHX66014.1"/>
    <property type="molecule type" value="Genomic_DNA"/>
</dbReference>
<dbReference type="InterPro" id="IPR011047">
    <property type="entry name" value="Quinoprotein_ADH-like_sf"/>
</dbReference>